<feature type="transmembrane region" description="Helical" evidence="1">
    <location>
        <begin position="276"/>
        <end position="296"/>
    </location>
</feature>
<dbReference type="SUPFAM" id="SSF110296">
    <property type="entry name" value="Oligoxyloglucan reducing end-specific cellobiohydrolase"/>
    <property type="match status" value="1"/>
</dbReference>
<keyword evidence="3" id="KW-1185">Reference proteome</keyword>
<keyword evidence="1" id="KW-1133">Transmembrane helix</keyword>
<dbReference type="InterPro" id="IPR005625">
    <property type="entry name" value="PepSY-ass_TM"/>
</dbReference>
<evidence type="ECO:0000256" key="1">
    <source>
        <dbReference type="SAM" id="Phobius"/>
    </source>
</evidence>
<reference evidence="2 3" key="1">
    <citation type="submission" date="2021-12" db="EMBL/GenBank/DDBJ databases">
        <title>Genome sequencing of bacteria with rrn-lacking chromosome and rrn-plasmid.</title>
        <authorList>
            <person name="Anda M."/>
            <person name="Iwasaki W."/>
        </authorList>
    </citation>
    <scope>NUCLEOTIDE SEQUENCE [LARGE SCALE GENOMIC DNA]</scope>
    <source>
        <strain evidence="2 3">DSM 100852</strain>
    </source>
</reference>
<name>A0AAU9CSF5_9BACT</name>
<proteinExistence type="predicted"/>
<feature type="transmembrane region" description="Helical" evidence="1">
    <location>
        <begin position="32"/>
        <end position="54"/>
    </location>
</feature>
<dbReference type="Pfam" id="PF03929">
    <property type="entry name" value="PepSY_TM"/>
    <property type="match status" value="1"/>
</dbReference>
<dbReference type="Proteomes" id="UP001348817">
    <property type="component" value="Chromosome"/>
</dbReference>
<dbReference type="KEGG" id="fax:FUAX_34900"/>
<dbReference type="AlphaFoldDB" id="A0AAU9CSF5"/>
<dbReference type="EMBL" id="AP025314">
    <property type="protein sequence ID" value="BDD11058.1"/>
    <property type="molecule type" value="Genomic_DNA"/>
</dbReference>
<accession>A0AAU9CSF5</accession>
<keyword evidence="1" id="KW-0472">Membrane</keyword>
<feature type="transmembrane region" description="Helical" evidence="1">
    <location>
        <begin position="233"/>
        <end position="255"/>
    </location>
</feature>
<feature type="transmembrane region" description="Helical" evidence="1">
    <location>
        <begin position="490"/>
        <end position="515"/>
    </location>
</feature>
<evidence type="ECO:0000313" key="2">
    <source>
        <dbReference type="EMBL" id="BDD11058.1"/>
    </source>
</evidence>
<organism evidence="2 3">
    <name type="scientific">Fulvitalea axinellae</name>
    <dbReference type="NCBI Taxonomy" id="1182444"/>
    <lineage>
        <taxon>Bacteria</taxon>
        <taxon>Pseudomonadati</taxon>
        <taxon>Bacteroidota</taxon>
        <taxon>Cytophagia</taxon>
        <taxon>Cytophagales</taxon>
        <taxon>Persicobacteraceae</taxon>
        <taxon>Fulvitalea</taxon>
    </lineage>
</organism>
<evidence type="ECO:0000313" key="3">
    <source>
        <dbReference type="Proteomes" id="UP001348817"/>
    </source>
</evidence>
<sequence length="523" mass="59618">MEGIREKKTVRKPANKKRNGLRKRLYNWSKKWHKYLGLFLAGFIIYTGFSGILLNHPSEIAGWSVHKSWVPERYHPYNWNRSALIKAVYNPKNESSLLVAGKQGVWRSDDGGFTFRPDMAGAFPESRYLRKTNDLLIHNQTAFAGTFGGLFSKKLSETDWKEIPLGDKKEDVKAVLETPNGLIAISKNGAFRKKASGEFEQVILPRPDKNSMSLIDFTFALHSGWLWGLPGRIVFDIVGLATVFLSVSAIYIFIFRKKKKNKATKKRMAFFVKYHNSIGFWLCGFILITSITGAFMRPPLLAALANGKAPSILLPSYFEENPWYHTIRNACYDTETDRIIIDTSEGLWAGKSDLKSDFTPLDWSVNIFPMGCTVLRPEGDGHFLVGSFYGLYNYKEGDDYATDALTGEKVKPYAGIQRPGRFITTGYFQTTGGTRYVSTHGQGLLPIDRPQNMNAFMMPKTMAGDYRMPLWNYMFELHNARLLNDIFGKWTILVIPLAGIILTLISLTGIFEYCYRKYRFFRK</sequence>
<dbReference type="PANTHER" id="PTHR34219">
    <property type="entry name" value="IRON-REGULATED INNER MEMBRANE PROTEIN-RELATED"/>
    <property type="match status" value="1"/>
</dbReference>
<gene>
    <name evidence="2" type="ORF">FUAX_34900</name>
</gene>
<dbReference type="RefSeq" id="WP_338392579.1">
    <property type="nucleotide sequence ID" value="NZ_AP025314.1"/>
</dbReference>
<keyword evidence="1" id="KW-0812">Transmembrane</keyword>
<protein>
    <submittedName>
        <fullName evidence="2">Iron-regulated protein</fullName>
    </submittedName>
</protein>